<evidence type="ECO:0000256" key="1">
    <source>
        <dbReference type="ARBA" id="ARBA00004370"/>
    </source>
</evidence>
<name>A0ABD1NN21_9FABA</name>
<feature type="transmembrane region" description="Helical" evidence="3">
    <location>
        <begin position="21"/>
        <end position="43"/>
    </location>
</feature>
<dbReference type="InterPro" id="IPR044839">
    <property type="entry name" value="NDR1-like"/>
</dbReference>
<gene>
    <name evidence="4" type="ORF">Fmac_003522</name>
</gene>
<evidence type="ECO:0000313" key="4">
    <source>
        <dbReference type="EMBL" id="KAL2349522.1"/>
    </source>
</evidence>
<keyword evidence="2 3" id="KW-0472">Membrane</keyword>
<organism evidence="4 5">
    <name type="scientific">Flemingia macrophylla</name>
    <dbReference type="NCBI Taxonomy" id="520843"/>
    <lineage>
        <taxon>Eukaryota</taxon>
        <taxon>Viridiplantae</taxon>
        <taxon>Streptophyta</taxon>
        <taxon>Embryophyta</taxon>
        <taxon>Tracheophyta</taxon>
        <taxon>Spermatophyta</taxon>
        <taxon>Magnoliopsida</taxon>
        <taxon>eudicotyledons</taxon>
        <taxon>Gunneridae</taxon>
        <taxon>Pentapetalae</taxon>
        <taxon>rosids</taxon>
        <taxon>fabids</taxon>
        <taxon>Fabales</taxon>
        <taxon>Fabaceae</taxon>
        <taxon>Papilionoideae</taxon>
        <taxon>50 kb inversion clade</taxon>
        <taxon>NPAAA clade</taxon>
        <taxon>indigoferoid/millettioid clade</taxon>
        <taxon>Phaseoleae</taxon>
        <taxon>Flemingia</taxon>
    </lineage>
</organism>
<protein>
    <recommendedName>
        <fullName evidence="6">Late embryogenesis abundant protein LEA-2 subgroup domain-containing protein</fullName>
    </recommendedName>
</protein>
<evidence type="ECO:0000256" key="3">
    <source>
        <dbReference type="SAM" id="Phobius"/>
    </source>
</evidence>
<dbReference type="PANTHER" id="PTHR31415:SF89">
    <property type="entry name" value="PROTEIN NDR1-LIKE"/>
    <property type="match status" value="1"/>
</dbReference>
<evidence type="ECO:0008006" key="6">
    <source>
        <dbReference type="Google" id="ProtNLM"/>
    </source>
</evidence>
<reference evidence="4 5" key="1">
    <citation type="submission" date="2024-08" db="EMBL/GenBank/DDBJ databases">
        <title>Insights into the chromosomal genome structure of Flemingia macrophylla.</title>
        <authorList>
            <person name="Ding Y."/>
            <person name="Zhao Y."/>
            <person name="Bi W."/>
            <person name="Wu M."/>
            <person name="Zhao G."/>
            <person name="Gong Y."/>
            <person name="Li W."/>
            <person name="Zhang P."/>
        </authorList>
    </citation>
    <scope>NUCLEOTIDE SEQUENCE [LARGE SCALE GENOMIC DNA]</scope>
    <source>
        <strain evidence="4">DYQJB</strain>
        <tissue evidence="4">Leaf</tissue>
    </source>
</reference>
<proteinExistence type="predicted"/>
<dbReference type="AlphaFoldDB" id="A0ABD1NN21"/>
<evidence type="ECO:0000313" key="5">
    <source>
        <dbReference type="Proteomes" id="UP001603857"/>
    </source>
</evidence>
<sequence length="206" mass="23513">MPAFKFKYQTFLSRMREGKGLYICLMQIVGLLGLIILFLWLSLRPKSPSYSILLISLEQPSNSNENGTIVYNLEIQNSNKDSSIYYDDTILRFLYGQDGDEDEVGETTMGSFHQGTSSTREQSGAVNARHRTFKPLIKAISNATAELKVALMTRYRYKTWGIKSKFHGLHLIGILPIDSDGKLSRKKKKYPLSHYSKKLGRSKIRH</sequence>
<dbReference type="Proteomes" id="UP001603857">
    <property type="component" value="Unassembled WGS sequence"/>
</dbReference>
<comment type="caution">
    <text evidence="4">The sequence shown here is derived from an EMBL/GenBank/DDBJ whole genome shotgun (WGS) entry which is preliminary data.</text>
</comment>
<accession>A0ABD1NN21</accession>
<dbReference type="GO" id="GO:0016020">
    <property type="term" value="C:membrane"/>
    <property type="evidence" value="ECO:0007669"/>
    <property type="project" value="UniProtKB-SubCell"/>
</dbReference>
<dbReference type="EMBL" id="JBGMDY010000001">
    <property type="protein sequence ID" value="KAL2349522.1"/>
    <property type="molecule type" value="Genomic_DNA"/>
</dbReference>
<keyword evidence="3" id="KW-1133">Transmembrane helix</keyword>
<keyword evidence="3" id="KW-0812">Transmembrane</keyword>
<keyword evidence="5" id="KW-1185">Reference proteome</keyword>
<dbReference type="PANTHER" id="PTHR31415">
    <property type="entry name" value="OS05G0367900 PROTEIN"/>
    <property type="match status" value="1"/>
</dbReference>
<comment type="subcellular location">
    <subcellularLocation>
        <location evidence="1">Membrane</location>
    </subcellularLocation>
</comment>
<evidence type="ECO:0000256" key="2">
    <source>
        <dbReference type="ARBA" id="ARBA00023136"/>
    </source>
</evidence>